<dbReference type="EMBL" id="WNUR01001434">
    <property type="protein sequence ID" value="MDZ7543648.1"/>
    <property type="molecule type" value="Genomic_DNA"/>
</dbReference>
<feature type="non-terminal residue" evidence="2">
    <location>
        <position position="139"/>
    </location>
</feature>
<feature type="domain" description="Polysaccharide pyruvyl transferase" evidence="1">
    <location>
        <begin position="11"/>
        <end position="105"/>
    </location>
</feature>
<sequence>YWNADRADLQRVAALLKEMIKRQAVHIRFLPFHGNADEEASRFVMKELGDVHAHGSAMSISPAYDHPLDMLAEVARCDLMIGMRLHALIYAASQRVPVLGISYDPKIDQFLHRLDEQAIGSTEKLDPEHAADEVAAVLG</sequence>
<comment type="caution">
    <text evidence="2">The sequence shown here is derived from an EMBL/GenBank/DDBJ whole genome shotgun (WGS) entry which is preliminary data.</text>
</comment>
<dbReference type="Proteomes" id="UP001288944">
    <property type="component" value="Unassembled WGS sequence"/>
</dbReference>
<keyword evidence="2" id="KW-0808">Transferase</keyword>
<dbReference type="GO" id="GO:0016740">
    <property type="term" value="F:transferase activity"/>
    <property type="evidence" value="ECO:0007669"/>
    <property type="project" value="UniProtKB-KW"/>
</dbReference>
<proteinExistence type="predicted"/>
<dbReference type="PANTHER" id="PTHR36836:SF1">
    <property type="entry name" value="COLANIC ACID BIOSYNTHESIS PROTEIN WCAK"/>
    <property type="match status" value="1"/>
</dbReference>
<protein>
    <submittedName>
        <fullName evidence="2">Polysaccharide pyruvyl transferase CsaB</fullName>
    </submittedName>
</protein>
<evidence type="ECO:0000259" key="1">
    <source>
        <dbReference type="Pfam" id="PF04230"/>
    </source>
</evidence>
<reference evidence="2" key="1">
    <citation type="submission" date="2019-11" db="EMBL/GenBank/DDBJ databases">
        <title>Characterization of Clostridium perfringens isolates from swine manure treated agricultural soils.</title>
        <authorList>
            <person name="Wushke S.T."/>
        </authorList>
    </citation>
    <scope>NUCLEOTIDE SEQUENCE</scope>
    <source>
        <strain evidence="2">X62</strain>
    </source>
</reference>
<accession>A0AAW9KH15</accession>
<evidence type="ECO:0000313" key="3">
    <source>
        <dbReference type="Proteomes" id="UP001288944"/>
    </source>
</evidence>
<feature type="non-terminal residue" evidence="2">
    <location>
        <position position="1"/>
    </location>
</feature>
<gene>
    <name evidence="2" type="ORF">GNF83_21275</name>
</gene>
<dbReference type="InterPro" id="IPR007345">
    <property type="entry name" value="Polysacch_pyruvyl_Trfase"/>
</dbReference>
<dbReference type="Pfam" id="PF04230">
    <property type="entry name" value="PS_pyruv_trans"/>
    <property type="match status" value="1"/>
</dbReference>
<dbReference type="PANTHER" id="PTHR36836">
    <property type="entry name" value="COLANIC ACID BIOSYNTHESIS PROTEIN WCAK"/>
    <property type="match status" value="1"/>
</dbReference>
<name>A0AAW9KH15_CLOPF</name>
<evidence type="ECO:0000313" key="2">
    <source>
        <dbReference type="EMBL" id="MDZ7543648.1"/>
    </source>
</evidence>
<dbReference type="AlphaFoldDB" id="A0AAW9KH15"/>
<organism evidence="2 3">
    <name type="scientific">Clostridium perfringens</name>
    <dbReference type="NCBI Taxonomy" id="1502"/>
    <lineage>
        <taxon>Bacteria</taxon>
        <taxon>Bacillati</taxon>
        <taxon>Bacillota</taxon>
        <taxon>Clostridia</taxon>
        <taxon>Eubacteriales</taxon>
        <taxon>Clostridiaceae</taxon>
        <taxon>Clostridium</taxon>
    </lineage>
</organism>